<proteinExistence type="predicted"/>
<protein>
    <recommendedName>
        <fullName evidence="3">ADP-heptose:LPS heptosyltransferase</fullName>
    </recommendedName>
</protein>
<dbReference type="RefSeq" id="WP_183999290.1">
    <property type="nucleotide sequence ID" value="NZ_JACIEH010000003.1"/>
</dbReference>
<name>A0A7W6JUS6_9SPHN</name>
<sequence>MMVVLKAFGDLTIAATALERMRGDAAPELLIGSHLLPLARALDIQLPWATLQIPESGVPAMYDVRRCGAFAAARSFLQVRRALRGNLSSQAPVFDKSGLRERALAFPGRVSGLPAASNIYLSYRLFSGEEGAAPPSPIPASGRIGIFPGSRVAAKNLPVSLVDDVVSACSAAGWKPILYLLDGERPDLQTPDRDHVVVPRRFEAMIAAVAGCDAVIAADSLPAHLAERAARPVFVLSPVENRFWLPFSAYSANRWSLFQEGVAAKAFIRFIEPNE</sequence>
<evidence type="ECO:0000313" key="2">
    <source>
        <dbReference type="Proteomes" id="UP000557392"/>
    </source>
</evidence>
<keyword evidence="2" id="KW-1185">Reference proteome</keyword>
<dbReference type="Gene3D" id="3.40.50.2000">
    <property type="entry name" value="Glycogen Phosphorylase B"/>
    <property type="match status" value="1"/>
</dbReference>
<accession>A0A7W6JUS6</accession>
<dbReference type="Proteomes" id="UP000557392">
    <property type="component" value="Unassembled WGS sequence"/>
</dbReference>
<evidence type="ECO:0008006" key="3">
    <source>
        <dbReference type="Google" id="ProtNLM"/>
    </source>
</evidence>
<gene>
    <name evidence="1" type="ORF">GGR46_003516</name>
</gene>
<comment type="caution">
    <text evidence="1">The sequence shown here is derived from an EMBL/GenBank/DDBJ whole genome shotgun (WGS) entry which is preliminary data.</text>
</comment>
<dbReference type="AlphaFoldDB" id="A0A7W6JUS6"/>
<dbReference type="EMBL" id="JACIEH010000003">
    <property type="protein sequence ID" value="MBB4099944.1"/>
    <property type="molecule type" value="Genomic_DNA"/>
</dbReference>
<dbReference type="SUPFAM" id="SSF53756">
    <property type="entry name" value="UDP-Glycosyltransferase/glycogen phosphorylase"/>
    <property type="match status" value="1"/>
</dbReference>
<organism evidence="1 2">
    <name type="scientific">Sphingomonas kyeonggiensis</name>
    <dbReference type="NCBI Taxonomy" id="1268553"/>
    <lineage>
        <taxon>Bacteria</taxon>
        <taxon>Pseudomonadati</taxon>
        <taxon>Pseudomonadota</taxon>
        <taxon>Alphaproteobacteria</taxon>
        <taxon>Sphingomonadales</taxon>
        <taxon>Sphingomonadaceae</taxon>
        <taxon>Sphingomonas</taxon>
    </lineage>
</organism>
<evidence type="ECO:0000313" key="1">
    <source>
        <dbReference type="EMBL" id="MBB4099944.1"/>
    </source>
</evidence>
<reference evidence="1 2" key="1">
    <citation type="submission" date="2020-08" db="EMBL/GenBank/DDBJ databases">
        <title>Genomic Encyclopedia of Type Strains, Phase IV (KMG-IV): sequencing the most valuable type-strain genomes for metagenomic binning, comparative biology and taxonomic classification.</title>
        <authorList>
            <person name="Goeker M."/>
        </authorList>
    </citation>
    <scope>NUCLEOTIDE SEQUENCE [LARGE SCALE GENOMIC DNA]</scope>
    <source>
        <strain evidence="1 2">DSM 101806</strain>
    </source>
</reference>